<reference evidence="8" key="1">
    <citation type="submission" date="2016-11" db="EMBL/GenBank/DDBJ databases">
        <authorList>
            <person name="Varghese N."/>
            <person name="Submissions S."/>
        </authorList>
    </citation>
    <scope>NUCLEOTIDE SEQUENCE [LARGE SCALE GENOMIC DNA]</scope>
    <source>
        <strain evidence="8">DSM 29440</strain>
    </source>
</reference>
<protein>
    <submittedName>
        <fullName evidence="7">Membrane protein involved in the export of O-antigen and teichoic acid</fullName>
    </submittedName>
</protein>
<sequence length="432" mass="45222">MKRVLHLAATTTGKMALQSLAISLTSRIGQLAMTVLAARMLAPEGFGVFTFALGVGLVGGRLFGLGWPILMNRFVPKYRLAEDWPLLRGLVRAAGGVTLLAGLTGGLLCAALALVLGPESTLHTGLLLGGLLLPVMAFRSLFRNLLAALRTPQRGIVVDELLPAGLMTLMLLAFLGGQIDAEDATLLYVLASLVAVGAGGWWVLHRLPPQTGRAAPRYTLGRWMRTALPALVGSSARLLMNRTDILMIAPLATMAAVGHYGAAMRITYLQAAPVIVLSTVITARLSEAFAAGQVDRGKRLFFGSLAFAAAWTLPCALAFVVFDGEIMRLVFGAAYVEAAPILSVLAIAQVGAALNIPATSLMLMTGRQAAFGKMTLAALLLNIGGNLALIPPYGGLGAAIATAVSIIALTLMQLTSCAVILRSGRYAERDGQ</sequence>
<evidence type="ECO:0000256" key="2">
    <source>
        <dbReference type="ARBA" id="ARBA00022475"/>
    </source>
</evidence>
<dbReference type="EMBL" id="FSRL01000001">
    <property type="protein sequence ID" value="SIO11837.1"/>
    <property type="molecule type" value="Genomic_DNA"/>
</dbReference>
<dbReference type="PANTHER" id="PTHR30250">
    <property type="entry name" value="PST FAMILY PREDICTED COLANIC ACID TRANSPORTER"/>
    <property type="match status" value="1"/>
</dbReference>
<evidence type="ECO:0000256" key="3">
    <source>
        <dbReference type="ARBA" id="ARBA00022692"/>
    </source>
</evidence>
<evidence type="ECO:0000256" key="4">
    <source>
        <dbReference type="ARBA" id="ARBA00022989"/>
    </source>
</evidence>
<evidence type="ECO:0000313" key="8">
    <source>
        <dbReference type="Proteomes" id="UP000184932"/>
    </source>
</evidence>
<proteinExistence type="predicted"/>
<dbReference type="RefSeq" id="WP_074256815.1">
    <property type="nucleotide sequence ID" value="NZ_FSRL01000001.1"/>
</dbReference>
<name>A0A1N6GWM8_9RHOB</name>
<keyword evidence="5 6" id="KW-0472">Membrane</keyword>
<comment type="subcellular location">
    <subcellularLocation>
        <location evidence="1">Cell membrane</location>
        <topology evidence="1">Multi-pass membrane protein</topology>
    </subcellularLocation>
</comment>
<dbReference type="OrthoDB" id="5240734at2"/>
<accession>A0A1N6GWM8</accession>
<dbReference type="STRING" id="1217970.SAMN05444002_2845"/>
<evidence type="ECO:0000256" key="1">
    <source>
        <dbReference type="ARBA" id="ARBA00004651"/>
    </source>
</evidence>
<keyword evidence="2" id="KW-1003">Cell membrane</keyword>
<dbReference type="AlphaFoldDB" id="A0A1N6GWM8"/>
<evidence type="ECO:0000256" key="6">
    <source>
        <dbReference type="SAM" id="Phobius"/>
    </source>
</evidence>
<gene>
    <name evidence="7" type="ORF">SAMN05444002_2845</name>
</gene>
<keyword evidence="4 6" id="KW-1133">Transmembrane helix</keyword>
<organism evidence="7 8">
    <name type="scientific">Vannielia litorea</name>
    <dbReference type="NCBI Taxonomy" id="1217970"/>
    <lineage>
        <taxon>Bacteria</taxon>
        <taxon>Pseudomonadati</taxon>
        <taxon>Pseudomonadota</taxon>
        <taxon>Alphaproteobacteria</taxon>
        <taxon>Rhodobacterales</taxon>
        <taxon>Paracoccaceae</taxon>
        <taxon>Vannielia</taxon>
    </lineage>
</organism>
<evidence type="ECO:0000313" key="7">
    <source>
        <dbReference type="EMBL" id="SIO11837.1"/>
    </source>
</evidence>
<feature type="transmembrane region" description="Helical" evidence="6">
    <location>
        <begin position="161"/>
        <end position="179"/>
    </location>
</feature>
<dbReference type="InterPro" id="IPR050833">
    <property type="entry name" value="Poly_Biosynth_Transport"/>
</dbReference>
<feature type="transmembrane region" description="Helical" evidence="6">
    <location>
        <begin position="185"/>
        <end position="204"/>
    </location>
</feature>
<feature type="transmembrane region" description="Helical" evidence="6">
    <location>
        <begin position="334"/>
        <end position="358"/>
    </location>
</feature>
<feature type="transmembrane region" description="Helical" evidence="6">
    <location>
        <begin position="90"/>
        <end position="116"/>
    </location>
</feature>
<feature type="transmembrane region" description="Helical" evidence="6">
    <location>
        <begin position="300"/>
        <end position="322"/>
    </location>
</feature>
<feature type="transmembrane region" description="Helical" evidence="6">
    <location>
        <begin position="245"/>
        <end position="262"/>
    </location>
</feature>
<dbReference type="Pfam" id="PF13440">
    <property type="entry name" value="Polysacc_synt_3"/>
    <property type="match status" value="1"/>
</dbReference>
<dbReference type="Proteomes" id="UP000184932">
    <property type="component" value="Unassembled WGS sequence"/>
</dbReference>
<keyword evidence="3 6" id="KW-0812">Transmembrane</keyword>
<keyword evidence="8" id="KW-1185">Reference proteome</keyword>
<evidence type="ECO:0000256" key="5">
    <source>
        <dbReference type="ARBA" id="ARBA00023136"/>
    </source>
</evidence>
<feature type="transmembrane region" description="Helical" evidence="6">
    <location>
        <begin position="122"/>
        <end position="141"/>
    </location>
</feature>
<dbReference type="PANTHER" id="PTHR30250:SF11">
    <property type="entry name" value="O-ANTIGEN TRANSPORTER-RELATED"/>
    <property type="match status" value="1"/>
</dbReference>
<feature type="transmembrane region" description="Helical" evidence="6">
    <location>
        <begin position="45"/>
        <end position="70"/>
    </location>
</feature>
<feature type="transmembrane region" description="Helical" evidence="6">
    <location>
        <begin position="370"/>
        <end position="390"/>
    </location>
</feature>
<feature type="transmembrane region" description="Helical" evidence="6">
    <location>
        <begin position="396"/>
        <end position="421"/>
    </location>
</feature>
<feature type="transmembrane region" description="Helical" evidence="6">
    <location>
        <begin position="268"/>
        <end position="288"/>
    </location>
</feature>
<dbReference type="GO" id="GO:0005886">
    <property type="term" value="C:plasma membrane"/>
    <property type="evidence" value="ECO:0007669"/>
    <property type="project" value="UniProtKB-SubCell"/>
</dbReference>